<feature type="compositionally biased region" description="Basic and acidic residues" evidence="1">
    <location>
        <begin position="105"/>
        <end position="116"/>
    </location>
</feature>
<reference evidence="2 3" key="1">
    <citation type="submission" date="2019-05" db="EMBL/GenBank/DDBJ databases">
        <title>Another draft genome of Portunus trituberculatus and its Hox gene families provides insights of decapod evolution.</title>
        <authorList>
            <person name="Jeong J.-H."/>
            <person name="Song I."/>
            <person name="Kim S."/>
            <person name="Choi T."/>
            <person name="Kim D."/>
            <person name="Ryu S."/>
            <person name="Kim W."/>
        </authorList>
    </citation>
    <scope>NUCLEOTIDE SEQUENCE [LARGE SCALE GENOMIC DNA]</scope>
    <source>
        <tissue evidence="2">Muscle</tissue>
    </source>
</reference>
<evidence type="ECO:0000256" key="1">
    <source>
        <dbReference type="SAM" id="MobiDB-lite"/>
    </source>
</evidence>
<organism evidence="2 3">
    <name type="scientific">Portunus trituberculatus</name>
    <name type="common">Swimming crab</name>
    <name type="synonym">Neptunus trituberculatus</name>
    <dbReference type="NCBI Taxonomy" id="210409"/>
    <lineage>
        <taxon>Eukaryota</taxon>
        <taxon>Metazoa</taxon>
        <taxon>Ecdysozoa</taxon>
        <taxon>Arthropoda</taxon>
        <taxon>Crustacea</taxon>
        <taxon>Multicrustacea</taxon>
        <taxon>Malacostraca</taxon>
        <taxon>Eumalacostraca</taxon>
        <taxon>Eucarida</taxon>
        <taxon>Decapoda</taxon>
        <taxon>Pleocyemata</taxon>
        <taxon>Brachyura</taxon>
        <taxon>Eubrachyura</taxon>
        <taxon>Portunoidea</taxon>
        <taxon>Portunidae</taxon>
        <taxon>Portuninae</taxon>
        <taxon>Portunus</taxon>
    </lineage>
</organism>
<proteinExistence type="predicted"/>
<dbReference type="EMBL" id="VSRR010005534">
    <property type="protein sequence ID" value="MPC42693.1"/>
    <property type="molecule type" value="Genomic_DNA"/>
</dbReference>
<gene>
    <name evidence="2" type="ORF">E2C01_036320</name>
</gene>
<feature type="region of interest" description="Disordered" evidence="1">
    <location>
        <begin position="35"/>
        <end position="80"/>
    </location>
</feature>
<accession>A0A5B7FC50</accession>
<sequence>MSPERNIKVLHGEKLGQEPPKFLINDLRAPHSFSVRARSCESGPALVSRRREEEEEEEEEGGGRGGGGSTGEAAGSGLNGALLRITCNQRERQVEEGAGAGRPSCRGDEEIKQEGDRDCEDSA</sequence>
<keyword evidence="3" id="KW-1185">Reference proteome</keyword>
<dbReference type="Proteomes" id="UP000324222">
    <property type="component" value="Unassembled WGS sequence"/>
</dbReference>
<evidence type="ECO:0000313" key="2">
    <source>
        <dbReference type="EMBL" id="MPC42693.1"/>
    </source>
</evidence>
<protein>
    <submittedName>
        <fullName evidence="2">Uncharacterized protein</fullName>
    </submittedName>
</protein>
<dbReference type="AlphaFoldDB" id="A0A5B7FC50"/>
<name>A0A5B7FC50_PORTR</name>
<comment type="caution">
    <text evidence="2">The sequence shown here is derived from an EMBL/GenBank/DDBJ whole genome shotgun (WGS) entry which is preliminary data.</text>
</comment>
<feature type="region of interest" description="Disordered" evidence="1">
    <location>
        <begin position="1"/>
        <end position="20"/>
    </location>
</feature>
<feature type="compositionally biased region" description="Basic and acidic residues" evidence="1">
    <location>
        <begin position="1"/>
        <end position="16"/>
    </location>
</feature>
<feature type="region of interest" description="Disordered" evidence="1">
    <location>
        <begin position="93"/>
        <end position="123"/>
    </location>
</feature>
<evidence type="ECO:0000313" key="3">
    <source>
        <dbReference type="Proteomes" id="UP000324222"/>
    </source>
</evidence>